<proteinExistence type="predicted"/>
<reference evidence="2" key="1">
    <citation type="submission" date="2021-10" db="EMBL/GenBank/DDBJ databases">
        <title>Melipona bicolor Genome sequencing and assembly.</title>
        <authorList>
            <person name="Araujo N.S."/>
            <person name="Arias M.C."/>
        </authorList>
    </citation>
    <scope>NUCLEOTIDE SEQUENCE</scope>
    <source>
        <strain evidence="2">USP_2M_L1-L4_2017</strain>
        <tissue evidence="2">Whole body</tissue>
    </source>
</reference>
<keyword evidence="3" id="KW-1185">Reference proteome</keyword>
<dbReference type="Proteomes" id="UP001177670">
    <property type="component" value="Unassembled WGS sequence"/>
</dbReference>
<comment type="caution">
    <text evidence="2">The sequence shown here is derived from an EMBL/GenBank/DDBJ whole genome shotgun (WGS) entry which is preliminary data.</text>
</comment>
<accession>A0AA40GFH4</accession>
<feature type="region of interest" description="Disordered" evidence="1">
    <location>
        <begin position="11"/>
        <end position="44"/>
    </location>
</feature>
<organism evidence="2 3">
    <name type="scientific">Melipona bicolor</name>
    <dbReference type="NCBI Taxonomy" id="60889"/>
    <lineage>
        <taxon>Eukaryota</taxon>
        <taxon>Metazoa</taxon>
        <taxon>Ecdysozoa</taxon>
        <taxon>Arthropoda</taxon>
        <taxon>Hexapoda</taxon>
        <taxon>Insecta</taxon>
        <taxon>Pterygota</taxon>
        <taxon>Neoptera</taxon>
        <taxon>Endopterygota</taxon>
        <taxon>Hymenoptera</taxon>
        <taxon>Apocrita</taxon>
        <taxon>Aculeata</taxon>
        <taxon>Apoidea</taxon>
        <taxon>Anthophila</taxon>
        <taxon>Apidae</taxon>
        <taxon>Melipona</taxon>
    </lineage>
</organism>
<name>A0AA40GFH4_9HYME</name>
<feature type="compositionally biased region" description="Basic and acidic residues" evidence="1">
    <location>
        <begin position="11"/>
        <end position="28"/>
    </location>
</feature>
<protein>
    <submittedName>
        <fullName evidence="2">Uncharacterized protein</fullName>
    </submittedName>
</protein>
<dbReference type="AlphaFoldDB" id="A0AA40GFH4"/>
<gene>
    <name evidence="2" type="ORF">K0M31_001320</name>
</gene>
<evidence type="ECO:0000313" key="2">
    <source>
        <dbReference type="EMBL" id="KAK1136784.1"/>
    </source>
</evidence>
<sequence length="123" mass="13907">MTHNTLFLKFLDKGPKGDKGDKGDKGESVRGPPGPPGPPGQDEVNNLININEVTYVKFVSNNIFIITFRIRKDKLLDKLFLSQSTQFGVQKEETIIKFLHCQKLKPHKSTRCLSIKSRILTLN</sequence>
<dbReference type="EMBL" id="JAHYIQ010000001">
    <property type="protein sequence ID" value="KAK1136784.1"/>
    <property type="molecule type" value="Genomic_DNA"/>
</dbReference>
<evidence type="ECO:0000256" key="1">
    <source>
        <dbReference type="SAM" id="MobiDB-lite"/>
    </source>
</evidence>
<evidence type="ECO:0000313" key="3">
    <source>
        <dbReference type="Proteomes" id="UP001177670"/>
    </source>
</evidence>
<dbReference type="Gene3D" id="1.20.5.320">
    <property type="entry name" value="6-Phosphogluconate Dehydrogenase, domain 3"/>
    <property type="match status" value="1"/>
</dbReference>